<proteinExistence type="predicted"/>
<keyword evidence="2" id="KW-1185">Reference proteome</keyword>
<accession>A0A4Y7Q287</accession>
<evidence type="ECO:0000313" key="2">
    <source>
        <dbReference type="Proteomes" id="UP000294933"/>
    </source>
</evidence>
<name>A0A4Y7Q287_9AGAM</name>
<organism evidence="1 2">
    <name type="scientific">Rickenella mellea</name>
    <dbReference type="NCBI Taxonomy" id="50990"/>
    <lineage>
        <taxon>Eukaryota</taxon>
        <taxon>Fungi</taxon>
        <taxon>Dikarya</taxon>
        <taxon>Basidiomycota</taxon>
        <taxon>Agaricomycotina</taxon>
        <taxon>Agaricomycetes</taxon>
        <taxon>Hymenochaetales</taxon>
        <taxon>Rickenellaceae</taxon>
        <taxon>Rickenella</taxon>
    </lineage>
</organism>
<dbReference type="EMBL" id="ML170181">
    <property type="protein sequence ID" value="TDL21406.1"/>
    <property type="molecule type" value="Genomic_DNA"/>
</dbReference>
<dbReference type="AlphaFoldDB" id="A0A4Y7Q287"/>
<dbReference type="VEuPathDB" id="FungiDB:BD410DRAFT_804319"/>
<reference evidence="1 2" key="1">
    <citation type="submission" date="2018-06" db="EMBL/GenBank/DDBJ databases">
        <title>A transcriptomic atlas of mushroom development highlights an independent origin of complex multicellularity.</title>
        <authorList>
            <consortium name="DOE Joint Genome Institute"/>
            <person name="Krizsan K."/>
            <person name="Almasi E."/>
            <person name="Merenyi Z."/>
            <person name="Sahu N."/>
            <person name="Viragh M."/>
            <person name="Koszo T."/>
            <person name="Mondo S."/>
            <person name="Kiss B."/>
            <person name="Balint B."/>
            <person name="Kues U."/>
            <person name="Barry K."/>
            <person name="Hegedus J.C."/>
            <person name="Henrissat B."/>
            <person name="Johnson J."/>
            <person name="Lipzen A."/>
            <person name="Ohm R."/>
            <person name="Nagy I."/>
            <person name="Pangilinan J."/>
            <person name="Yan J."/>
            <person name="Xiong Y."/>
            <person name="Grigoriev I.V."/>
            <person name="Hibbett D.S."/>
            <person name="Nagy L.G."/>
        </authorList>
    </citation>
    <scope>NUCLEOTIDE SEQUENCE [LARGE SCALE GENOMIC DNA]</scope>
    <source>
        <strain evidence="1 2">SZMC22713</strain>
    </source>
</reference>
<gene>
    <name evidence="1" type="ORF">BD410DRAFT_804319</name>
</gene>
<sequence length="113" mass="12307">MATQGAIADWLGVVASITNPLNFILVNRLVLNLRRVSHLQEGNVPTLGAIRTIQEPAFAVNSLLGNLGAPLRVGQDDDDEIDEIGIDDDAEVAEERRVVDHGEIIEEIRDSEP</sequence>
<evidence type="ECO:0000313" key="1">
    <source>
        <dbReference type="EMBL" id="TDL21406.1"/>
    </source>
</evidence>
<protein>
    <submittedName>
        <fullName evidence="1">Uncharacterized protein</fullName>
    </submittedName>
</protein>
<dbReference type="Proteomes" id="UP000294933">
    <property type="component" value="Unassembled WGS sequence"/>
</dbReference>